<dbReference type="EMBL" id="KE747817">
    <property type="protein sequence ID" value="RMZ68758.1"/>
    <property type="molecule type" value="Genomic_DNA"/>
</dbReference>
<evidence type="ECO:0000313" key="3">
    <source>
        <dbReference type="Proteomes" id="UP000265663"/>
    </source>
</evidence>
<keyword evidence="3" id="KW-1185">Reference proteome</keyword>
<dbReference type="AlphaFoldDB" id="A0A3M7M2S3"/>
<name>A0A3M7M2S3_9PLEO</name>
<feature type="region of interest" description="Disordered" evidence="1">
    <location>
        <begin position="118"/>
        <end position="161"/>
    </location>
</feature>
<dbReference type="OrthoDB" id="3943581at2759"/>
<organism evidence="2 3">
    <name type="scientific">Pyrenophora seminiperda CCB06</name>
    <dbReference type="NCBI Taxonomy" id="1302712"/>
    <lineage>
        <taxon>Eukaryota</taxon>
        <taxon>Fungi</taxon>
        <taxon>Dikarya</taxon>
        <taxon>Ascomycota</taxon>
        <taxon>Pezizomycotina</taxon>
        <taxon>Dothideomycetes</taxon>
        <taxon>Pleosporomycetidae</taxon>
        <taxon>Pleosporales</taxon>
        <taxon>Pleosporineae</taxon>
        <taxon>Pleosporaceae</taxon>
        <taxon>Pyrenophora</taxon>
    </lineage>
</organism>
<reference evidence="2 3" key="1">
    <citation type="journal article" date="2014" name="PLoS ONE">
        <title>De novo Genome Assembly of the Fungal Plant Pathogen Pyrenophora semeniperda.</title>
        <authorList>
            <person name="Soliai M.M."/>
            <person name="Meyer S.E."/>
            <person name="Udall J.A."/>
            <person name="Elzinga D.E."/>
            <person name="Hermansen R.A."/>
            <person name="Bodily P.M."/>
            <person name="Hart A.A."/>
            <person name="Coleman C.E."/>
        </authorList>
    </citation>
    <scope>NUCLEOTIDE SEQUENCE [LARGE SCALE GENOMIC DNA]</scope>
    <source>
        <strain evidence="2 3">CCB06</strain>
        <tissue evidence="2">Mycelium</tissue>
    </source>
</reference>
<gene>
    <name evidence="2" type="ORF">GMOD_00002593</name>
</gene>
<evidence type="ECO:0000256" key="1">
    <source>
        <dbReference type="SAM" id="MobiDB-lite"/>
    </source>
</evidence>
<proteinExistence type="predicted"/>
<feature type="compositionally biased region" description="Pro residues" evidence="1">
    <location>
        <begin position="146"/>
        <end position="161"/>
    </location>
</feature>
<dbReference type="Proteomes" id="UP000265663">
    <property type="component" value="Unassembled WGS sequence"/>
</dbReference>
<evidence type="ECO:0000313" key="2">
    <source>
        <dbReference type="EMBL" id="RMZ68758.1"/>
    </source>
</evidence>
<sequence>MEKRVQGVFEASVEMKHVVQQPRPSGSLATSLNFDFYRVVFPMLSSALQKERKKNHYKCHHHDIHTANLPSRIAARLPENDDLIKHKGLLNGTDFDRADMLNGTKVIPGVTLATSSTMDSAEGMIGSTPEPKSSAGWADEGILGPKPTPKPSVKPIPRPRPNPQIPIVALTYAGAGGPKHCRGELLAKTFFPRPIEKWKNGTCINLPSEARCGVFFSSKGDNCEAALFNTADCYNTTQSYVNTVVFMPEERAVGALWSSMWVRCAVEVPEAKMLDPAILGGALKPKPKPGGG</sequence>
<protein>
    <submittedName>
        <fullName evidence="2">Sulfate permease ii</fullName>
    </submittedName>
</protein>
<accession>A0A3M7M2S3</accession>